<organism evidence="1 2">
    <name type="scientific">Rhizobium tumorigenes</name>
    <dbReference type="NCBI Taxonomy" id="2041385"/>
    <lineage>
        <taxon>Bacteria</taxon>
        <taxon>Pseudomonadati</taxon>
        <taxon>Pseudomonadota</taxon>
        <taxon>Alphaproteobacteria</taxon>
        <taxon>Hyphomicrobiales</taxon>
        <taxon>Rhizobiaceae</taxon>
        <taxon>Rhizobium/Agrobacterium group</taxon>
        <taxon>Rhizobium</taxon>
    </lineage>
</organism>
<dbReference type="KEGG" id="rtu:PR017_18290"/>
<sequence>MTAVLILPGLFGSDEAHWQQFWLRDQPDSICVVQNDFDNPRLSDWMPRLEETLDAVGEAYIVAHSLGCLLAANLAGTAAARQVKAALLVAPCDLQPTHTLHPGKVVFGDMPMGQLPFPAKVVGSLSDRYMSLDCLTLVARCWGAEIKNIGNAGHINTASGFGRWSGGYQLLEGMKSRTRRRRSVAELPMCPVR</sequence>
<name>A0AAF1K895_9HYPH</name>
<evidence type="ECO:0000313" key="2">
    <source>
        <dbReference type="Proteomes" id="UP000249499"/>
    </source>
</evidence>
<dbReference type="Pfam" id="PF06821">
    <property type="entry name" value="Ser_hydrolase"/>
    <property type="match status" value="1"/>
</dbReference>
<dbReference type="SUPFAM" id="SSF53474">
    <property type="entry name" value="alpha/beta-Hydrolases"/>
    <property type="match status" value="1"/>
</dbReference>
<keyword evidence="1" id="KW-0614">Plasmid</keyword>
<keyword evidence="2" id="KW-1185">Reference proteome</keyword>
<dbReference type="Gene3D" id="3.40.50.1820">
    <property type="entry name" value="alpha/beta hydrolase"/>
    <property type="match status" value="1"/>
</dbReference>
<dbReference type="InterPro" id="IPR029058">
    <property type="entry name" value="AB_hydrolase_fold"/>
</dbReference>
<dbReference type="GO" id="GO:0016787">
    <property type="term" value="F:hydrolase activity"/>
    <property type="evidence" value="ECO:0007669"/>
    <property type="project" value="UniProtKB-KW"/>
</dbReference>
<proteinExistence type="predicted"/>
<dbReference type="Proteomes" id="UP000249499">
    <property type="component" value="Plasmid pRt1078"/>
</dbReference>
<dbReference type="AlphaFoldDB" id="A0AAF1K895"/>
<evidence type="ECO:0000313" key="1">
    <source>
        <dbReference type="EMBL" id="WFR97858.1"/>
    </source>
</evidence>
<reference evidence="2" key="2">
    <citation type="journal article" date="2023" name="MicrobiologyOpen">
        <title>Genomics of the tumorigenes clade of the family Rhizobiaceae and description of Rhizobium rhododendri sp. nov.</title>
        <authorList>
            <person name="Kuzmanovic N."/>
            <person name="diCenzo G.C."/>
            <person name="Bunk B."/>
            <person name="Sproeer C."/>
            <person name="Fruehling A."/>
            <person name="Neumann-Schaal M."/>
            <person name="Overmann J."/>
            <person name="Smalla K."/>
        </authorList>
    </citation>
    <scope>NUCLEOTIDE SEQUENCE [LARGE SCALE GENOMIC DNA]</scope>
    <source>
        <strain evidence="2">1078</strain>
        <plasmid evidence="2">pRt1078</plasmid>
    </source>
</reference>
<gene>
    <name evidence="1" type="ORF">PR017_18290</name>
</gene>
<reference evidence="1 2" key="1">
    <citation type="journal article" date="2018" name="Sci. Rep.">
        <title>Rhizobium tumorigenes sp. nov., a novel plant tumorigenic bacterium isolated from cane gall tumors on thornless blackberry.</title>
        <authorList>
            <person name="Kuzmanovi N."/>
            <person name="Smalla K."/>
            <person name="Gronow S."/>
            <person name="PuBawska J."/>
        </authorList>
    </citation>
    <scope>NUCLEOTIDE SEQUENCE [LARGE SCALE GENOMIC DNA]</scope>
    <source>
        <strain evidence="1 2">1078</strain>
    </source>
</reference>
<accession>A0AAF1K895</accession>
<geneLocation type="plasmid" evidence="1 2">
    <name>pRt1078</name>
</geneLocation>
<dbReference type="RefSeq" id="WP_278332934.1">
    <property type="nucleotide sequence ID" value="NZ_CP117256.1"/>
</dbReference>
<keyword evidence="1" id="KW-0378">Hydrolase</keyword>
<dbReference type="InterPro" id="IPR010662">
    <property type="entry name" value="RBBP9/YdeN"/>
</dbReference>
<protein>
    <submittedName>
        <fullName evidence="1">Alpha/beta fold hydrolase</fullName>
    </submittedName>
</protein>
<dbReference type="EMBL" id="CP117256">
    <property type="protein sequence ID" value="WFR97858.1"/>
    <property type="molecule type" value="Genomic_DNA"/>
</dbReference>